<sequence length="145" mass="17296">MDEFSLDTLKSYIDRNQTSLFYDYLTKHQLDTNMNILSWCLLSIFSKSENENHQYYNLFCLVVGLFKDVNKPINGRLPLEIAYSINNIKFYIHLLLNGADPQKKNSKYKSTYEIIIKDENEKFLSYIMRYEQSLINEMQKRKGTH</sequence>
<evidence type="ECO:0000313" key="1">
    <source>
        <dbReference type="EMBL" id="EBO7435176.1"/>
    </source>
</evidence>
<protein>
    <recommendedName>
        <fullName evidence="2">Ankyrin repeat domain-containing protein</fullName>
    </recommendedName>
</protein>
<dbReference type="SUPFAM" id="SSF48403">
    <property type="entry name" value="Ankyrin repeat"/>
    <property type="match status" value="1"/>
</dbReference>
<comment type="caution">
    <text evidence="1">The sequence shown here is derived from an EMBL/GenBank/DDBJ whole genome shotgun (WGS) entry which is preliminary data.</text>
</comment>
<reference evidence="1" key="1">
    <citation type="submission" date="2018-08" db="EMBL/GenBank/DDBJ databases">
        <authorList>
            <consortium name="PulseNet: The National Subtyping Network for Foodborne Disease Surveillance"/>
            <person name="Tarr C.L."/>
            <person name="Trees E."/>
            <person name="Katz L.S."/>
            <person name="Carleton-Romer H.A."/>
            <person name="Stroika S."/>
            <person name="Kucerova Z."/>
            <person name="Roache K.F."/>
            <person name="Sabol A.L."/>
            <person name="Besser J."/>
            <person name="Gerner-Smidt P."/>
        </authorList>
    </citation>
    <scope>NUCLEOTIDE SEQUENCE</scope>
    <source>
        <strain evidence="1">PNUSAS046152</strain>
    </source>
</reference>
<gene>
    <name evidence="1" type="ORF">D0U91_23000</name>
</gene>
<accession>A0A5U1KTL5</accession>
<dbReference type="InterPro" id="IPR036770">
    <property type="entry name" value="Ankyrin_rpt-contain_sf"/>
</dbReference>
<dbReference type="AlphaFoldDB" id="A0A5U1KTL5"/>
<dbReference type="EMBL" id="AAGJMH010000034">
    <property type="protein sequence ID" value="EBO7435176.1"/>
    <property type="molecule type" value="Genomic_DNA"/>
</dbReference>
<proteinExistence type="predicted"/>
<organism evidence="1">
    <name type="scientific">Salmonella enterica</name>
    <name type="common">Salmonella choleraesuis</name>
    <dbReference type="NCBI Taxonomy" id="28901"/>
    <lineage>
        <taxon>Bacteria</taxon>
        <taxon>Pseudomonadati</taxon>
        <taxon>Pseudomonadota</taxon>
        <taxon>Gammaproteobacteria</taxon>
        <taxon>Enterobacterales</taxon>
        <taxon>Enterobacteriaceae</taxon>
        <taxon>Salmonella</taxon>
    </lineage>
</organism>
<evidence type="ECO:0008006" key="2">
    <source>
        <dbReference type="Google" id="ProtNLM"/>
    </source>
</evidence>
<name>A0A5U1KTL5_SALER</name>
<dbReference type="Gene3D" id="1.25.40.20">
    <property type="entry name" value="Ankyrin repeat-containing domain"/>
    <property type="match status" value="1"/>
</dbReference>